<organism evidence="1">
    <name type="scientific">viral metagenome</name>
    <dbReference type="NCBI Taxonomy" id="1070528"/>
    <lineage>
        <taxon>unclassified sequences</taxon>
        <taxon>metagenomes</taxon>
        <taxon>organismal metagenomes</taxon>
    </lineage>
</organism>
<dbReference type="AlphaFoldDB" id="A0A2V0RAI0"/>
<dbReference type="EMBL" id="BDQA01000790">
    <property type="protein sequence ID" value="GBH22231.1"/>
    <property type="molecule type" value="Genomic_RNA"/>
</dbReference>
<proteinExistence type="predicted"/>
<sequence>MAAGIIGGALASQLAGAAANQAGAIGVELISEITPSRVKSAGKKCGRFLGGLLSQIANDDDSPVNPSTATDCAQFAISFNSVAVVVGGRMVLPEKATEWSRLTRGEARERLISAMQSLQTNKEKFVKELMGKHKDAAVAGAAGRLAESGRGSLFRDLVTDVSFGTDPQKPAEEQQSSKMKGISGSGALLGAMDALLDPELGVGIEKRSDSFTSTIPITAVTFCSSPGTGVPLAGVGSVANLNVDGEDMGADGTPERQAWAEENQRAFNLLDRAKGEPGKISVTLVGGIDMFEVGGRLWNATELVDSGRLETLMKGTVQVSNSEPEPGEPATAVASFGTIQFPKPQSVTQTSNTDVRVSLELRTSVFMSAKGPAVGDNKPKSWYKTVKPVSAIAVVCTTKGKQSGLSDKLTGSERSLRASVVGIVPFRLTAKHSAPGFDATTVSEFDYMNYQTFMYTATVNFSAEMPADNSLFVVTLLNPSSPVVNGTDGLYYNAAGDRRYAPEIPNFVAPPGLMITPRTSDRQFPSMRTYTREGANGLVTDSTAGWTQFLKPASTGRIAYMGKQEDGSHRWKELNQSLASIVGQYQLDGVALNGEGEARASIGIGTAREVLISIQPKEQLWDEFATYASKTLNIALPRSFLEFASEYADEETVGKLREILLSGAAWVRK</sequence>
<protein>
    <submittedName>
        <fullName evidence="1">Uncharacterized protein</fullName>
    </submittedName>
</protein>
<evidence type="ECO:0000313" key="1">
    <source>
        <dbReference type="EMBL" id="GBH22231.1"/>
    </source>
</evidence>
<comment type="caution">
    <text evidence="1">The sequence shown here is derived from an EMBL/GenBank/DDBJ whole genome shotgun (WGS) entry which is preliminary data.</text>
</comment>
<accession>A0A2V0RAI0</accession>
<name>A0A2V0RAI0_9ZZZZ</name>
<reference evidence="1" key="1">
    <citation type="submission" date="2017-04" db="EMBL/GenBank/DDBJ databases">
        <title>Unveiling RNA virosphere associated with marine microorganisms.</title>
        <authorList>
            <person name="Urayama S."/>
            <person name="Takaki Y."/>
            <person name="Nishi S."/>
            <person name="Yoshida Y."/>
            <person name="Deguchi S."/>
            <person name="Takai K."/>
            <person name="Nunoura T."/>
        </authorList>
    </citation>
    <scope>NUCLEOTIDE SEQUENCE</scope>
</reference>